<keyword evidence="2" id="KW-1133">Transmembrane helix</keyword>
<name>A0A4Y6UWZ6_SACBS</name>
<keyword evidence="5" id="KW-1185">Reference proteome</keyword>
<accession>A0A4Y6UWZ6</accession>
<feature type="transmembrane region" description="Helical" evidence="2">
    <location>
        <begin position="118"/>
        <end position="135"/>
    </location>
</feature>
<feature type="compositionally biased region" description="Basic and acidic residues" evidence="1">
    <location>
        <begin position="27"/>
        <end position="38"/>
    </location>
</feature>
<dbReference type="KEGG" id="saca:FFV09_16140"/>
<dbReference type="Gene3D" id="2.60.40.1630">
    <property type="entry name" value="bacillus anthracis domain"/>
    <property type="match status" value="1"/>
</dbReference>
<evidence type="ECO:0000313" key="4">
    <source>
        <dbReference type="EMBL" id="QDH22239.1"/>
    </source>
</evidence>
<dbReference type="Pfam" id="PF13786">
    <property type="entry name" value="DUF4179"/>
    <property type="match status" value="1"/>
</dbReference>
<protein>
    <submittedName>
        <fullName evidence="4">DUF4179 domain-containing protein</fullName>
    </submittedName>
</protein>
<keyword evidence="2" id="KW-0472">Membrane</keyword>
<evidence type="ECO:0000259" key="3">
    <source>
        <dbReference type="Pfam" id="PF13786"/>
    </source>
</evidence>
<gene>
    <name evidence="4" type="ORF">FFV09_16140</name>
</gene>
<reference evidence="4 5" key="1">
    <citation type="submission" date="2019-06" db="EMBL/GenBank/DDBJ databases">
        <title>Saccharibacillus brassicae sp. nov., an endophytic bacterium isolated from Chinese cabbage seeds (Brassica pekinensis).</title>
        <authorList>
            <person name="Jiang L."/>
            <person name="Lee J."/>
            <person name="Kim S.W."/>
        </authorList>
    </citation>
    <scope>NUCLEOTIDE SEQUENCE [LARGE SCALE GENOMIC DNA]</scope>
    <source>
        <strain evidence="5">KCTC 43072 / ATSA2</strain>
    </source>
</reference>
<feature type="region of interest" description="Disordered" evidence="1">
    <location>
        <begin position="1"/>
        <end position="74"/>
    </location>
</feature>
<evidence type="ECO:0000256" key="2">
    <source>
        <dbReference type="SAM" id="Phobius"/>
    </source>
</evidence>
<proteinExistence type="predicted"/>
<keyword evidence="2" id="KW-0812">Transmembrane</keyword>
<sequence>MNFRLRTGAGKTAYNPKDRFGQGGHGEPGRAEQSRENRGPGGAPPHTPKRRTETAEDARWTERLSEETLPEDFTDRFMAELGGIEIEAPEPPSVDAGPHSDKRRSSAAAPRSRRTRSWIAAALAILLVGGALLYAQPTIADRVRSLFATDLLLAPDQGMKAVRAAGKVLDPQIRVEDQGFTIAVNELIADANRIVVGLTITDKNGDPFNGAVHPRFRITDGNYAEIATWSGEIIEGSTSKYNLHFTRPVLTDKMQIEAEIDQLEKWVDYKPKRQASGNWNFSIDVDLSDATAHTIQTPLPESYTTPQGVVIQMRGATRTPSGGSLEYETSLNAKAAAKAAGGTAAYHKLDYHLEDENGDMIQGSDTKDEPDKPFDLDRWTLHARWFQVLDNLDYDRQKIKFVLDSYVIREKSDAAVTFDPSALSPEQPAKFEDSGDKLVLTGARIMRNPTLPIAHKKEVKPSEMALVIGVTGTSNNFFGLNDWVAEDETGKRYEAKYSGALGIGKDQPLDGEFVVSGLAEAPRALTLRRVMVNHTYRDADWSFVLPQTGVPAVSSQ</sequence>
<dbReference type="OrthoDB" id="2460662at2"/>
<dbReference type="Proteomes" id="UP000316968">
    <property type="component" value="Chromosome"/>
</dbReference>
<dbReference type="RefSeq" id="WP_141448783.1">
    <property type="nucleotide sequence ID" value="NZ_CP041217.1"/>
</dbReference>
<feature type="region of interest" description="Disordered" evidence="1">
    <location>
        <begin position="87"/>
        <end position="111"/>
    </location>
</feature>
<evidence type="ECO:0000256" key="1">
    <source>
        <dbReference type="SAM" id="MobiDB-lite"/>
    </source>
</evidence>
<dbReference type="EMBL" id="CP041217">
    <property type="protein sequence ID" value="QDH22239.1"/>
    <property type="molecule type" value="Genomic_DNA"/>
</dbReference>
<feature type="domain" description="DUF4179" evidence="3">
    <location>
        <begin position="112"/>
        <end position="201"/>
    </location>
</feature>
<evidence type="ECO:0000313" key="5">
    <source>
        <dbReference type="Proteomes" id="UP000316968"/>
    </source>
</evidence>
<feature type="compositionally biased region" description="Basic and acidic residues" evidence="1">
    <location>
        <begin position="50"/>
        <end position="66"/>
    </location>
</feature>
<dbReference type="InterPro" id="IPR025436">
    <property type="entry name" value="DUF4179"/>
</dbReference>
<organism evidence="4 5">
    <name type="scientific">Saccharibacillus brassicae</name>
    <dbReference type="NCBI Taxonomy" id="2583377"/>
    <lineage>
        <taxon>Bacteria</taxon>
        <taxon>Bacillati</taxon>
        <taxon>Bacillota</taxon>
        <taxon>Bacilli</taxon>
        <taxon>Bacillales</taxon>
        <taxon>Paenibacillaceae</taxon>
        <taxon>Saccharibacillus</taxon>
    </lineage>
</organism>
<dbReference type="AlphaFoldDB" id="A0A4Y6UWZ6"/>